<accession>A0A081C5S4</accession>
<dbReference type="PANTHER" id="PTHR10545:SF29">
    <property type="entry name" value="GH14572P-RELATED"/>
    <property type="match status" value="1"/>
</dbReference>
<dbReference type="STRING" id="1499967.U27_06915"/>
<evidence type="ECO:0000256" key="2">
    <source>
        <dbReference type="ARBA" id="ARBA00023315"/>
    </source>
</evidence>
<dbReference type="Gene3D" id="3.40.630.30">
    <property type="match status" value="1"/>
</dbReference>
<dbReference type="PROSITE" id="PS51186">
    <property type="entry name" value="GNAT"/>
    <property type="match status" value="1"/>
</dbReference>
<gene>
    <name evidence="4" type="ORF">U27_06915</name>
</gene>
<dbReference type="PANTHER" id="PTHR10545">
    <property type="entry name" value="DIAMINE N-ACETYLTRANSFERASE"/>
    <property type="match status" value="1"/>
</dbReference>
<dbReference type="EMBL" id="DF820471">
    <property type="protein sequence ID" value="GAK59929.1"/>
    <property type="molecule type" value="Genomic_DNA"/>
</dbReference>
<keyword evidence="5" id="KW-1185">Reference proteome</keyword>
<proteinExistence type="predicted"/>
<dbReference type="SUPFAM" id="SSF55729">
    <property type="entry name" value="Acyl-CoA N-acyltransferases (Nat)"/>
    <property type="match status" value="1"/>
</dbReference>
<dbReference type="InterPro" id="IPR016181">
    <property type="entry name" value="Acyl_CoA_acyltransferase"/>
</dbReference>
<dbReference type="HOGENOM" id="CLU_013985_34_6_0"/>
<evidence type="ECO:0000313" key="5">
    <source>
        <dbReference type="Proteomes" id="UP000030661"/>
    </source>
</evidence>
<dbReference type="AlphaFoldDB" id="A0A081C5S4"/>
<keyword evidence="1 4" id="KW-0808">Transferase</keyword>
<protein>
    <submittedName>
        <fullName evidence="4">GCN5-related N-acetyltransferase</fullName>
    </submittedName>
</protein>
<sequence length="149" mass="17314">MAIRKWQEQDLPQIIALLQELNEALGEDQEIDDSTVREHYVNMNEQPEVYENYVFEDNGMVAGFLSLLFYRTIYHKRGTALINELIVSKAYRNQKIGEQLLQYGMNAARERGMDEIEVGVMQDNIGAIKFYKKHGITEEYVLLGMEFGQ</sequence>
<evidence type="ECO:0000259" key="3">
    <source>
        <dbReference type="PROSITE" id="PS51186"/>
    </source>
</evidence>
<dbReference type="Pfam" id="PF00583">
    <property type="entry name" value="Acetyltransf_1"/>
    <property type="match status" value="1"/>
</dbReference>
<dbReference type="eggNOG" id="COG0456">
    <property type="taxonomic scope" value="Bacteria"/>
</dbReference>
<feature type="domain" description="N-acetyltransferase" evidence="3">
    <location>
        <begin position="1"/>
        <end position="149"/>
    </location>
</feature>
<dbReference type="GO" id="GO:0008080">
    <property type="term" value="F:N-acetyltransferase activity"/>
    <property type="evidence" value="ECO:0007669"/>
    <property type="project" value="TreeGrafter"/>
</dbReference>
<organism evidence="4">
    <name type="scientific">Vecturithrix granuli</name>
    <dbReference type="NCBI Taxonomy" id="1499967"/>
    <lineage>
        <taxon>Bacteria</taxon>
        <taxon>Candidatus Moduliflexota</taxon>
        <taxon>Candidatus Vecturitrichia</taxon>
        <taxon>Candidatus Vecturitrichales</taxon>
        <taxon>Candidatus Vecturitrichaceae</taxon>
        <taxon>Candidatus Vecturithrix</taxon>
    </lineage>
</organism>
<evidence type="ECO:0000256" key="1">
    <source>
        <dbReference type="ARBA" id="ARBA00022679"/>
    </source>
</evidence>
<evidence type="ECO:0000313" key="4">
    <source>
        <dbReference type="EMBL" id="GAK59929.1"/>
    </source>
</evidence>
<dbReference type="InterPro" id="IPR000182">
    <property type="entry name" value="GNAT_dom"/>
</dbReference>
<dbReference type="InterPro" id="IPR051016">
    <property type="entry name" value="Diverse_Substrate_AcTransf"/>
</dbReference>
<reference evidence="4" key="1">
    <citation type="journal article" date="2015" name="PeerJ">
        <title>First genomic representation of candidate bacterial phylum KSB3 points to enhanced environmental sensing as a trigger of wastewater bulking.</title>
        <authorList>
            <person name="Sekiguchi Y."/>
            <person name="Ohashi A."/>
            <person name="Parks D.H."/>
            <person name="Yamauchi T."/>
            <person name="Tyson G.W."/>
            <person name="Hugenholtz P."/>
        </authorList>
    </citation>
    <scope>NUCLEOTIDE SEQUENCE [LARGE SCALE GENOMIC DNA]</scope>
</reference>
<dbReference type="CDD" id="cd04301">
    <property type="entry name" value="NAT_SF"/>
    <property type="match status" value="1"/>
</dbReference>
<name>A0A081C5S4_VECG1</name>
<dbReference type="Proteomes" id="UP000030661">
    <property type="component" value="Unassembled WGS sequence"/>
</dbReference>
<keyword evidence="2" id="KW-0012">Acyltransferase</keyword>